<reference evidence="3" key="1">
    <citation type="journal article" date="2019" name="Int. J. Syst. Evol. Microbiol.">
        <title>The Global Catalogue of Microorganisms (GCM) 10K type strain sequencing project: providing services to taxonomists for standard genome sequencing and annotation.</title>
        <authorList>
            <consortium name="The Broad Institute Genomics Platform"/>
            <consortium name="The Broad Institute Genome Sequencing Center for Infectious Disease"/>
            <person name="Wu L."/>
            <person name="Ma J."/>
        </authorList>
    </citation>
    <scope>NUCLEOTIDE SEQUENCE [LARGE SCALE GENOMIC DNA]</scope>
    <source>
        <strain evidence="3">JCM 16117</strain>
    </source>
</reference>
<keyword evidence="1" id="KW-0472">Membrane</keyword>
<gene>
    <name evidence="2" type="ORF">GCM10009851_10240</name>
</gene>
<dbReference type="InterPro" id="IPR011701">
    <property type="entry name" value="MFS"/>
</dbReference>
<feature type="transmembrane region" description="Helical" evidence="1">
    <location>
        <begin position="366"/>
        <end position="389"/>
    </location>
</feature>
<dbReference type="SUPFAM" id="SSF103473">
    <property type="entry name" value="MFS general substrate transporter"/>
    <property type="match status" value="1"/>
</dbReference>
<feature type="transmembrane region" description="Helical" evidence="1">
    <location>
        <begin position="21"/>
        <end position="46"/>
    </location>
</feature>
<dbReference type="PANTHER" id="PTHR11360:SF290">
    <property type="entry name" value="MONOCARBOXYLATE MFS PERMEASE"/>
    <property type="match status" value="1"/>
</dbReference>
<feature type="transmembrane region" description="Helical" evidence="1">
    <location>
        <begin position="278"/>
        <end position="300"/>
    </location>
</feature>
<feature type="transmembrane region" description="Helical" evidence="1">
    <location>
        <begin position="86"/>
        <end position="103"/>
    </location>
</feature>
<organism evidence="2 3">
    <name type="scientific">Herbiconiux moechotypicola</name>
    <dbReference type="NCBI Taxonomy" id="637393"/>
    <lineage>
        <taxon>Bacteria</taxon>
        <taxon>Bacillati</taxon>
        <taxon>Actinomycetota</taxon>
        <taxon>Actinomycetes</taxon>
        <taxon>Micrococcales</taxon>
        <taxon>Microbacteriaceae</taxon>
        <taxon>Herbiconiux</taxon>
    </lineage>
</organism>
<keyword evidence="1" id="KW-0812">Transmembrane</keyword>
<name>A0ABP5QAQ3_9MICO</name>
<evidence type="ECO:0000313" key="3">
    <source>
        <dbReference type="Proteomes" id="UP001500929"/>
    </source>
</evidence>
<feature type="transmembrane region" description="Helical" evidence="1">
    <location>
        <begin position="172"/>
        <end position="195"/>
    </location>
</feature>
<feature type="transmembrane region" description="Helical" evidence="1">
    <location>
        <begin position="245"/>
        <end position="266"/>
    </location>
</feature>
<dbReference type="Gene3D" id="1.20.1250.20">
    <property type="entry name" value="MFS general substrate transporter like domains"/>
    <property type="match status" value="1"/>
</dbReference>
<dbReference type="Proteomes" id="UP001500929">
    <property type="component" value="Unassembled WGS sequence"/>
</dbReference>
<feature type="transmembrane region" description="Helical" evidence="1">
    <location>
        <begin position="395"/>
        <end position="416"/>
    </location>
</feature>
<feature type="transmembrane region" description="Helical" evidence="1">
    <location>
        <begin position="307"/>
        <end position="326"/>
    </location>
</feature>
<dbReference type="InterPro" id="IPR036259">
    <property type="entry name" value="MFS_trans_sf"/>
</dbReference>
<keyword evidence="3" id="KW-1185">Reference proteome</keyword>
<comment type="caution">
    <text evidence="2">The sequence shown here is derived from an EMBL/GenBank/DDBJ whole genome shotgun (WGS) entry which is preliminary data.</text>
</comment>
<feature type="transmembrane region" description="Helical" evidence="1">
    <location>
        <begin position="52"/>
        <end position="74"/>
    </location>
</feature>
<accession>A0ABP5QAQ3</accession>
<keyword evidence="1" id="KW-1133">Transmembrane helix</keyword>
<dbReference type="EMBL" id="BAAAQY010000003">
    <property type="protein sequence ID" value="GAA2227897.1"/>
    <property type="molecule type" value="Genomic_DNA"/>
</dbReference>
<sequence>MGSQTIARRRVESGADLRTMLACAVVMFASVGIGFYGISVVIDLLIESAGVALGVVSIGTSAFLLAGCVANPLVSVAMQRFGTRRTIALGGVVTVGGLALVTVSSLPAVLIAAFVLIGAGAAACSFLPVSTTLVALPHRTRSLGMTIGYSGGTLGGIVLAPGMIAVAEAAGFVPSVLAAAGVLLVVVVPSALWALPPAPVGAPVVPLTAGPAEIASELSAEAVSPAPPPASGALDLRAALRASSFWWLLVALSLIGATVTAVQLQILTIARFAEIPDAAVVTVVVAASVAVARFAGVAALRVLSTKALSVLACGVQAAAFVVLALARDTTGIVVGAVLVGVSVGVSVLLSPLITVDVVGTAHFARVYGVILAVTGLVNAGAPLVMTALYRPDSGYLVPLVVFAGLSAAAAGAFALVRLRPGS</sequence>
<protein>
    <submittedName>
        <fullName evidence="2">MFS transporter</fullName>
    </submittedName>
</protein>
<evidence type="ECO:0000313" key="2">
    <source>
        <dbReference type="EMBL" id="GAA2227897.1"/>
    </source>
</evidence>
<evidence type="ECO:0000256" key="1">
    <source>
        <dbReference type="SAM" id="Phobius"/>
    </source>
</evidence>
<dbReference type="PANTHER" id="PTHR11360">
    <property type="entry name" value="MONOCARBOXYLATE TRANSPORTER"/>
    <property type="match status" value="1"/>
</dbReference>
<feature type="transmembrane region" description="Helical" evidence="1">
    <location>
        <begin position="147"/>
        <end position="166"/>
    </location>
</feature>
<proteinExistence type="predicted"/>
<dbReference type="RefSeq" id="WP_259478925.1">
    <property type="nucleotide sequence ID" value="NZ_BAAAQY010000003.1"/>
</dbReference>
<dbReference type="InterPro" id="IPR050327">
    <property type="entry name" value="Proton-linked_MCT"/>
</dbReference>
<dbReference type="Pfam" id="PF07690">
    <property type="entry name" value="MFS_1"/>
    <property type="match status" value="1"/>
</dbReference>
<feature type="transmembrane region" description="Helical" evidence="1">
    <location>
        <begin position="109"/>
        <end position="135"/>
    </location>
</feature>
<feature type="transmembrane region" description="Helical" evidence="1">
    <location>
        <begin position="332"/>
        <end position="354"/>
    </location>
</feature>